<evidence type="ECO:0000256" key="2">
    <source>
        <dbReference type="SAM" id="SignalP"/>
    </source>
</evidence>
<sequence length="516" mass="53674">MAVCVVFLAALAVIAVVAPEARAARAVHSGAALAAGLAAVAGGWTWWQARDDGHARAWRLLLGLAALTAVPGIVQIAVVAGSSPRMALAPPPLAGYLTTYGLALASLLSVPTRPVAADSGTHRDTCGGGRRWLTAVLDSVIVVGAFAVGAWSTVLEPALRAGTPHVASLSLILAVNLLVAVAVILLATFRRPIDGPRPVLLGGGLFALAISTCVGLASQLGDHGSTAPAQLLGFPFGWTLVLLALVVQAAHVQASVPGRANSVLMWGHAVFPYLPLVAVGAFLAGEALAGTRLGQVEVVAIISLLAITLVRQMITVVDNTTLLSRLRESQRDLQYLAFHDPLTGLANRALFLDRASWALERQARGDSPVGLLYCDLDGFKSINDRYGHAAGDALLRHVAERLCVATRACDTVARLGGDEFAVLLDGGGEDLARLADRVADAIHAPLALGGSFYSPEASFGLVLADSPALSTGSAPPAFQGTRSTERVDSLLEQADHAMYDAKRDHRRGMVTHRLVG</sequence>
<dbReference type="EMBL" id="FAOZ01000004">
    <property type="protein sequence ID" value="CUU55021.1"/>
    <property type="molecule type" value="Genomic_DNA"/>
</dbReference>
<feature type="signal peptide" evidence="2">
    <location>
        <begin position="1"/>
        <end position="23"/>
    </location>
</feature>
<keyword evidence="1" id="KW-0472">Membrane</keyword>
<protein>
    <submittedName>
        <fullName evidence="4">Diguanylate cyclase (GGDEF) domain-containing protein</fullName>
    </submittedName>
</protein>
<dbReference type="SMART" id="SM00267">
    <property type="entry name" value="GGDEF"/>
    <property type="match status" value="1"/>
</dbReference>
<accession>A0A0S4QHR1</accession>
<feature type="transmembrane region" description="Helical" evidence="1">
    <location>
        <begin position="33"/>
        <end position="49"/>
    </location>
</feature>
<evidence type="ECO:0000256" key="1">
    <source>
        <dbReference type="SAM" id="Phobius"/>
    </source>
</evidence>
<evidence type="ECO:0000313" key="5">
    <source>
        <dbReference type="Proteomes" id="UP000198802"/>
    </source>
</evidence>
<dbReference type="InterPro" id="IPR029787">
    <property type="entry name" value="Nucleotide_cyclase"/>
</dbReference>
<organism evidence="4 5">
    <name type="scientific">Parafrankia irregularis</name>
    <dbReference type="NCBI Taxonomy" id="795642"/>
    <lineage>
        <taxon>Bacteria</taxon>
        <taxon>Bacillati</taxon>
        <taxon>Actinomycetota</taxon>
        <taxon>Actinomycetes</taxon>
        <taxon>Frankiales</taxon>
        <taxon>Frankiaceae</taxon>
        <taxon>Parafrankia</taxon>
    </lineage>
</organism>
<dbReference type="InterPro" id="IPR000160">
    <property type="entry name" value="GGDEF_dom"/>
</dbReference>
<keyword evidence="1" id="KW-1133">Transmembrane helix</keyword>
<dbReference type="AlphaFoldDB" id="A0A0S4QHR1"/>
<dbReference type="Gene3D" id="3.30.70.270">
    <property type="match status" value="1"/>
</dbReference>
<evidence type="ECO:0000259" key="3">
    <source>
        <dbReference type="PROSITE" id="PS50887"/>
    </source>
</evidence>
<dbReference type="Pfam" id="PF00990">
    <property type="entry name" value="GGDEF"/>
    <property type="match status" value="1"/>
</dbReference>
<dbReference type="InterPro" id="IPR052163">
    <property type="entry name" value="DGC-Regulatory_Protein"/>
</dbReference>
<feature type="domain" description="GGDEF" evidence="3">
    <location>
        <begin position="367"/>
        <end position="514"/>
    </location>
</feature>
<keyword evidence="2" id="KW-0732">Signal</keyword>
<dbReference type="Proteomes" id="UP000198802">
    <property type="component" value="Unassembled WGS sequence"/>
</dbReference>
<feature type="transmembrane region" description="Helical" evidence="1">
    <location>
        <begin position="61"/>
        <end position="81"/>
    </location>
</feature>
<feature type="transmembrane region" description="Helical" evidence="1">
    <location>
        <begin position="232"/>
        <end position="251"/>
    </location>
</feature>
<gene>
    <name evidence="4" type="ORF">Ga0074812_104102</name>
</gene>
<proteinExistence type="predicted"/>
<dbReference type="PANTHER" id="PTHR46663">
    <property type="entry name" value="DIGUANYLATE CYCLASE DGCT-RELATED"/>
    <property type="match status" value="1"/>
</dbReference>
<name>A0A0S4QHR1_9ACTN</name>
<dbReference type="PANTHER" id="PTHR46663:SF2">
    <property type="entry name" value="GGDEF DOMAIN-CONTAINING PROTEIN"/>
    <property type="match status" value="1"/>
</dbReference>
<dbReference type="CDD" id="cd01949">
    <property type="entry name" value="GGDEF"/>
    <property type="match status" value="1"/>
</dbReference>
<feature type="chain" id="PRO_5006626222" evidence="2">
    <location>
        <begin position="24"/>
        <end position="516"/>
    </location>
</feature>
<keyword evidence="5" id="KW-1185">Reference proteome</keyword>
<feature type="transmembrane region" description="Helical" evidence="1">
    <location>
        <begin position="263"/>
        <end position="284"/>
    </location>
</feature>
<dbReference type="NCBIfam" id="TIGR00254">
    <property type="entry name" value="GGDEF"/>
    <property type="match status" value="1"/>
</dbReference>
<dbReference type="PROSITE" id="PS50887">
    <property type="entry name" value="GGDEF"/>
    <property type="match status" value="1"/>
</dbReference>
<feature type="transmembrane region" description="Helical" evidence="1">
    <location>
        <begin position="132"/>
        <end position="154"/>
    </location>
</feature>
<keyword evidence="1" id="KW-0812">Transmembrane</keyword>
<feature type="transmembrane region" description="Helical" evidence="1">
    <location>
        <begin position="166"/>
        <end position="187"/>
    </location>
</feature>
<dbReference type="InterPro" id="IPR043128">
    <property type="entry name" value="Rev_trsase/Diguanyl_cyclase"/>
</dbReference>
<evidence type="ECO:0000313" key="4">
    <source>
        <dbReference type="EMBL" id="CUU55021.1"/>
    </source>
</evidence>
<reference evidence="5" key="1">
    <citation type="submission" date="2015-11" db="EMBL/GenBank/DDBJ databases">
        <authorList>
            <person name="Varghese N."/>
        </authorList>
    </citation>
    <scope>NUCLEOTIDE SEQUENCE [LARGE SCALE GENOMIC DNA]</scope>
    <source>
        <strain evidence="5">DSM 45899</strain>
    </source>
</reference>
<dbReference type="SUPFAM" id="SSF55073">
    <property type="entry name" value="Nucleotide cyclase"/>
    <property type="match status" value="1"/>
</dbReference>
<feature type="transmembrane region" description="Helical" evidence="1">
    <location>
        <begin position="93"/>
        <end position="111"/>
    </location>
</feature>
<feature type="transmembrane region" description="Helical" evidence="1">
    <location>
        <begin position="199"/>
        <end position="220"/>
    </location>
</feature>